<evidence type="ECO:0000313" key="4">
    <source>
        <dbReference type="Proteomes" id="UP001431209"/>
    </source>
</evidence>
<accession>A0AAW2Z479</accession>
<dbReference type="SMART" id="SM01411">
    <property type="entry name" value="Ephrin_rec_like"/>
    <property type="match status" value="3"/>
</dbReference>
<keyword evidence="1" id="KW-0472">Membrane</keyword>
<dbReference type="InterPro" id="IPR009030">
    <property type="entry name" value="Growth_fac_rcpt_cys_sf"/>
</dbReference>
<keyword evidence="1" id="KW-1133">Transmembrane helix</keyword>
<reference evidence="3 4" key="1">
    <citation type="submission" date="2024-03" db="EMBL/GenBank/DDBJ databases">
        <title>The Acrasis kona genome and developmental transcriptomes reveal deep origins of eukaryotic multicellular pathways.</title>
        <authorList>
            <person name="Sheikh S."/>
            <person name="Fu C.-J."/>
            <person name="Brown M.W."/>
            <person name="Baldauf S.L."/>
        </authorList>
    </citation>
    <scope>NUCLEOTIDE SEQUENCE [LARGE SCALE GENOMIC DNA]</scope>
    <source>
        <strain evidence="3 4">ATCC MYA-3509</strain>
    </source>
</reference>
<feature type="domain" description="Tyrosine-protein kinase ephrin type A/B receptor-like" evidence="2">
    <location>
        <begin position="166"/>
        <end position="207"/>
    </location>
</feature>
<dbReference type="PANTHER" id="PTHR46967">
    <property type="entry name" value="INSULIN-LIKE GROWTH FACTOR BINDING PROTEIN,N-TERMINAL"/>
    <property type="match status" value="1"/>
</dbReference>
<dbReference type="Pfam" id="PF07699">
    <property type="entry name" value="Ephrin_rec_like"/>
    <property type="match status" value="1"/>
</dbReference>
<organism evidence="3 4">
    <name type="scientific">Acrasis kona</name>
    <dbReference type="NCBI Taxonomy" id="1008807"/>
    <lineage>
        <taxon>Eukaryota</taxon>
        <taxon>Discoba</taxon>
        <taxon>Heterolobosea</taxon>
        <taxon>Tetramitia</taxon>
        <taxon>Eutetramitia</taxon>
        <taxon>Acrasidae</taxon>
        <taxon>Acrasis</taxon>
    </lineage>
</organism>
<evidence type="ECO:0000313" key="3">
    <source>
        <dbReference type="EMBL" id="KAL0483765.1"/>
    </source>
</evidence>
<name>A0AAW2Z479_9EUKA</name>
<sequence>MAPGAGFNSFNTLFKKRVNVGIPVSVFQLNDTNQPVDVNTDPQGNLILLNNKDDIPIVRVVGSNVTDTPSYSISFPSLSTSFCAFVFAAVSHLYAVCTSNNKPLVGVLNRCQGCPPGTWSNKTTPTCVDCVPGTYFNGTHATSPDFCIQCPAGTYSAISGASNISSCFQCPKGTYSDQKGSSSINNCTKCPAGMFNDKDGATSIANCSFCKTGYFSGEGSPVCQPCAYKMTSSILTNFTKCFGCPAGKYLNQTTKNCVNCSIYEFCPIGSVIPTNRSILPKYFFEGSKRPDHDNISVDPESIDFSKFNERKDLQIIIGTASVFALIFIVVLLIWTLLCFYRGGSLRPYMSRVDFLFYLSYPVEVNQPVVHKSTILGATYTLINLILMIGIAVMTIGLYINGNTEITYQWQVKTYDDLKGVYTTSLDFYTFDPEPSHCTRSNVNVDKTGFLCNGDEQVNVTLIDSVRCRVDWYCKGITFGYANNVKFSLVGNQTTTATCIAYNVSSPYEVVIRPYRKNNQNKFELRNGFAHPPDNNTLYKGITYIKIHAYFTEFEYFGSDSTLYFLPTFFLPSSNSAGLTLSGLSHVDGQVVNETFLSSSPTPALEAQVDWDFDAAVMTIRILPKISFSVFFGSTSGTIASIVTISTAIFPLLCRIQDFIETKIKARRKRNLSDLSEPLHEMLLGDEFNHNIELESNETKRYSKEIK</sequence>
<dbReference type="SUPFAM" id="SSF57184">
    <property type="entry name" value="Growth factor receptor domain"/>
    <property type="match status" value="1"/>
</dbReference>
<proteinExistence type="predicted"/>
<dbReference type="AlphaFoldDB" id="A0AAW2Z479"/>
<feature type="transmembrane region" description="Helical" evidence="1">
    <location>
        <begin position="315"/>
        <end position="340"/>
    </location>
</feature>
<evidence type="ECO:0000256" key="1">
    <source>
        <dbReference type="SAM" id="Phobius"/>
    </source>
</evidence>
<dbReference type="EMBL" id="JAOPGA020000991">
    <property type="protein sequence ID" value="KAL0483765.1"/>
    <property type="molecule type" value="Genomic_DNA"/>
</dbReference>
<keyword evidence="4" id="KW-1185">Reference proteome</keyword>
<dbReference type="Gene3D" id="2.10.50.10">
    <property type="entry name" value="Tumor Necrosis Factor Receptor, subunit A, domain 2"/>
    <property type="match status" value="2"/>
</dbReference>
<dbReference type="InterPro" id="IPR011641">
    <property type="entry name" value="Tyr-kin_ephrin_A/B_rcpt-like"/>
</dbReference>
<gene>
    <name evidence="3" type="ORF">AKO1_013948</name>
</gene>
<dbReference type="Proteomes" id="UP001431209">
    <property type="component" value="Unassembled WGS sequence"/>
</dbReference>
<keyword evidence="1" id="KW-0812">Transmembrane</keyword>
<comment type="caution">
    <text evidence="3">The sequence shown here is derived from an EMBL/GenBank/DDBJ whole genome shotgun (WGS) entry which is preliminary data.</text>
</comment>
<dbReference type="PANTHER" id="PTHR46967:SF1">
    <property type="entry name" value="KERATIN-ASSOCIATED PROTEIN 16-1-LIKE"/>
    <property type="match status" value="1"/>
</dbReference>
<evidence type="ECO:0000259" key="2">
    <source>
        <dbReference type="Pfam" id="PF07699"/>
    </source>
</evidence>
<feature type="transmembrane region" description="Helical" evidence="1">
    <location>
        <begin position="381"/>
        <end position="399"/>
    </location>
</feature>
<feature type="transmembrane region" description="Helical" evidence="1">
    <location>
        <begin position="627"/>
        <end position="652"/>
    </location>
</feature>
<protein>
    <recommendedName>
        <fullName evidence="2">Tyrosine-protein kinase ephrin type A/B receptor-like domain-containing protein</fullName>
    </recommendedName>
</protein>